<keyword evidence="6 8" id="KW-1133">Transmembrane helix</keyword>
<dbReference type="RefSeq" id="WP_121240585.1">
    <property type="nucleotide sequence ID" value="NZ_BHVV01000001.1"/>
</dbReference>
<protein>
    <submittedName>
        <fullName evidence="11">ABC-type spermidine/putrescine transport system permease subunit II</fullName>
    </submittedName>
</protein>
<reference evidence="11 12" key="1">
    <citation type="submission" date="2018-10" db="EMBL/GenBank/DDBJ databases">
        <title>Genomic Encyclopedia of Type Strains, Phase IV (KMG-IV): sequencing the most valuable type-strain genomes for metagenomic binning, comparative biology and taxonomic classification.</title>
        <authorList>
            <person name="Goeker M."/>
        </authorList>
    </citation>
    <scope>NUCLEOTIDE SEQUENCE [LARGE SCALE GENOMIC DNA]</scope>
    <source>
        <strain evidence="11 12">DSM 26916</strain>
    </source>
</reference>
<dbReference type="GO" id="GO:0055085">
    <property type="term" value="P:transmembrane transport"/>
    <property type="evidence" value="ECO:0007669"/>
    <property type="project" value="InterPro"/>
</dbReference>
<evidence type="ECO:0000256" key="3">
    <source>
        <dbReference type="ARBA" id="ARBA00022448"/>
    </source>
</evidence>
<evidence type="ECO:0000256" key="7">
    <source>
        <dbReference type="ARBA" id="ARBA00023136"/>
    </source>
</evidence>
<evidence type="ECO:0000256" key="2">
    <source>
        <dbReference type="ARBA" id="ARBA00007069"/>
    </source>
</evidence>
<organism evidence="11 12">
    <name type="scientific">Sulfurisoma sediminicola</name>
    <dbReference type="NCBI Taxonomy" id="1381557"/>
    <lineage>
        <taxon>Bacteria</taxon>
        <taxon>Pseudomonadati</taxon>
        <taxon>Pseudomonadota</taxon>
        <taxon>Betaproteobacteria</taxon>
        <taxon>Nitrosomonadales</taxon>
        <taxon>Sterolibacteriaceae</taxon>
        <taxon>Sulfurisoma</taxon>
    </lineage>
</organism>
<evidence type="ECO:0000313" key="11">
    <source>
        <dbReference type="EMBL" id="RLJ68075.1"/>
    </source>
</evidence>
<dbReference type="Gene3D" id="1.10.3720.10">
    <property type="entry name" value="MetI-like"/>
    <property type="match status" value="1"/>
</dbReference>
<dbReference type="EMBL" id="RCCI01000004">
    <property type="protein sequence ID" value="RLJ68075.1"/>
    <property type="molecule type" value="Genomic_DNA"/>
</dbReference>
<keyword evidence="5 8" id="KW-0812">Transmembrane</keyword>
<keyword evidence="12" id="KW-1185">Reference proteome</keyword>
<keyword evidence="7 8" id="KW-0472">Membrane</keyword>
<dbReference type="OrthoDB" id="9782004at2"/>
<keyword evidence="3 8" id="KW-0813">Transport</keyword>
<dbReference type="InterPro" id="IPR051789">
    <property type="entry name" value="Bact_Polyamine_Transport"/>
</dbReference>
<dbReference type="GO" id="GO:0005886">
    <property type="term" value="C:plasma membrane"/>
    <property type="evidence" value="ECO:0007669"/>
    <property type="project" value="UniProtKB-SubCell"/>
</dbReference>
<keyword evidence="4" id="KW-1003">Cell membrane</keyword>
<evidence type="ECO:0000259" key="10">
    <source>
        <dbReference type="PROSITE" id="PS50928"/>
    </source>
</evidence>
<dbReference type="PROSITE" id="PS50928">
    <property type="entry name" value="ABC_TM1"/>
    <property type="match status" value="1"/>
</dbReference>
<accession>A0A497XL94</accession>
<feature type="transmembrane region" description="Helical" evidence="8">
    <location>
        <begin position="231"/>
        <end position="249"/>
    </location>
</feature>
<feature type="transmembrane region" description="Helical" evidence="8">
    <location>
        <begin position="38"/>
        <end position="63"/>
    </location>
</feature>
<feature type="transmembrane region" description="Helical" evidence="8">
    <location>
        <begin position="261"/>
        <end position="283"/>
    </location>
</feature>
<feature type="transmembrane region" description="Helical" evidence="8">
    <location>
        <begin position="207"/>
        <end position="225"/>
    </location>
</feature>
<evidence type="ECO:0000256" key="1">
    <source>
        <dbReference type="ARBA" id="ARBA00004651"/>
    </source>
</evidence>
<dbReference type="PANTHER" id="PTHR43848">
    <property type="entry name" value="PUTRESCINE TRANSPORT SYSTEM PERMEASE PROTEIN POTI"/>
    <property type="match status" value="1"/>
</dbReference>
<feature type="transmembrane region" description="Helical" evidence="8">
    <location>
        <begin position="92"/>
        <end position="116"/>
    </location>
</feature>
<evidence type="ECO:0000256" key="4">
    <source>
        <dbReference type="ARBA" id="ARBA00022475"/>
    </source>
</evidence>
<gene>
    <name evidence="11" type="ORF">DFR35_0629</name>
</gene>
<evidence type="ECO:0000313" key="12">
    <source>
        <dbReference type="Proteomes" id="UP000268908"/>
    </source>
</evidence>
<dbReference type="AlphaFoldDB" id="A0A497XL94"/>
<sequence length="291" mass="31695">MRAPPPGRPKAGQAITLKRSEQPSPPSAGRGAGGRRTWWLWAASLAVYAFLYIPLAVVVLFSFNDSMLNAQWVGFTFRWYGKLLHNGEMLRAAANSVLIALLSSAISTVLGAMAGLAMHRYRFRWLPLLVLTPVAMPEILLGVSLLLFFRQVLDLTLGFVSILIAHITFSIGFVAVIVRARLAGMDESIFEAARDLGATPWATFRRITLPLILPALVAGFLMSFTLSIDDFVITFFVAGVGVSTLPLQIYSMIKVAVTPEVNAVSTLLMALTLTLIFFASRFAPDVLKGHG</sequence>
<dbReference type="SUPFAM" id="SSF161098">
    <property type="entry name" value="MetI-like"/>
    <property type="match status" value="1"/>
</dbReference>
<feature type="transmembrane region" description="Helical" evidence="8">
    <location>
        <begin position="155"/>
        <end position="178"/>
    </location>
</feature>
<dbReference type="Pfam" id="PF00528">
    <property type="entry name" value="BPD_transp_1"/>
    <property type="match status" value="1"/>
</dbReference>
<dbReference type="PANTHER" id="PTHR43848:SF2">
    <property type="entry name" value="PUTRESCINE TRANSPORT SYSTEM PERMEASE PROTEIN POTI"/>
    <property type="match status" value="1"/>
</dbReference>
<dbReference type="InterPro" id="IPR000515">
    <property type="entry name" value="MetI-like"/>
</dbReference>
<name>A0A497XL94_9PROT</name>
<dbReference type="CDD" id="cd06261">
    <property type="entry name" value="TM_PBP2"/>
    <property type="match status" value="1"/>
</dbReference>
<feature type="region of interest" description="Disordered" evidence="9">
    <location>
        <begin position="1"/>
        <end position="33"/>
    </location>
</feature>
<feature type="transmembrane region" description="Helical" evidence="8">
    <location>
        <begin position="128"/>
        <end position="149"/>
    </location>
</feature>
<comment type="caution">
    <text evidence="11">The sequence shown here is derived from an EMBL/GenBank/DDBJ whole genome shotgun (WGS) entry which is preliminary data.</text>
</comment>
<evidence type="ECO:0000256" key="5">
    <source>
        <dbReference type="ARBA" id="ARBA00022692"/>
    </source>
</evidence>
<evidence type="ECO:0000256" key="8">
    <source>
        <dbReference type="RuleBase" id="RU363032"/>
    </source>
</evidence>
<dbReference type="Proteomes" id="UP000268908">
    <property type="component" value="Unassembled WGS sequence"/>
</dbReference>
<proteinExistence type="inferred from homology"/>
<feature type="domain" description="ABC transmembrane type-1" evidence="10">
    <location>
        <begin position="93"/>
        <end position="279"/>
    </location>
</feature>
<evidence type="ECO:0000256" key="6">
    <source>
        <dbReference type="ARBA" id="ARBA00022989"/>
    </source>
</evidence>
<comment type="similarity">
    <text evidence="2">Belongs to the binding-protein-dependent transport system permease family. CysTW subfamily.</text>
</comment>
<dbReference type="InterPro" id="IPR035906">
    <property type="entry name" value="MetI-like_sf"/>
</dbReference>
<comment type="subcellular location">
    <subcellularLocation>
        <location evidence="1 8">Cell membrane</location>
        <topology evidence="1 8">Multi-pass membrane protein</topology>
    </subcellularLocation>
</comment>
<evidence type="ECO:0000256" key="9">
    <source>
        <dbReference type="SAM" id="MobiDB-lite"/>
    </source>
</evidence>